<dbReference type="HOGENOM" id="CLU_1529231_0_0_2"/>
<keyword evidence="2" id="KW-1185">Reference proteome</keyword>
<dbReference type="GeneID" id="3922638"/>
<dbReference type="KEGG" id="mhu:Mhun_2769"/>
<reference evidence="2" key="1">
    <citation type="journal article" date="2016" name="Stand. Genomic Sci.">
        <title>Complete genome sequence of Methanospirillum hungatei type strain JF1.</title>
        <authorList>
            <person name="Gunsalus R.P."/>
            <person name="Cook L.E."/>
            <person name="Crable B."/>
            <person name="Rohlin L."/>
            <person name="McDonald E."/>
            <person name="Mouttaki H."/>
            <person name="Sieber J.R."/>
            <person name="Poweleit N."/>
            <person name="Zhou H."/>
            <person name="Lapidus A.L."/>
            <person name="Daligault H.E."/>
            <person name="Land M."/>
            <person name="Gilna P."/>
            <person name="Ivanova N."/>
            <person name="Kyrpides N."/>
            <person name="Culley D.E."/>
            <person name="McInerney M.J."/>
        </authorList>
    </citation>
    <scope>NUCLEOTIDE SEQUENCE [LARGE SCALE GENOMIC DNA]</scope>
    <source>
        <strain evidence="2">ATCC 27890 / DSM 864 / NBRC 100397 / JF-1</strain>
    </source>
</reference>
<gene>
    <name evidence="1" type="ordered locus">Mhun_2769</name>
</gene>
<dbReference type="OrthoDB" id="117407at2157"/>
<dbReference type="InParanoid" id="Q2FU20"/>
<protein>
    <recommendedName>
        <fullName evidence="3">CARDB domain-containing protein</fullName>
    </recommendedName>
</protein>
<evidence type="ECO:0000313" key="2">
    <source>
        <dbReference type="Proteomes" id="UP000001941"/>
    </source>
</evidence>
<dbReference type="Proteomes" id="UP000001941">
    <property type="component" value="Chromosome"/>
</dbReference>
<organism evidence="1 2">
    <name type="scientific">Methanospirillum hungatei JF-1 (strain ATCC 27890 / DSM 864 / NBRC 100397 / JF-1)</name>
    <dbReference type="NCBI Taxonomy" id="323259"/>
    <lineage>
        <taxon>Archaea</taxon>
        <taxon>Methanobacteriati</taxon>
        <taxon>Methanobacteriota</taxon>
        <taxon>Stenosarchaea group</taxon>
        <taxon>Methanomicrobia</taxon>
        <taxon>Methanomicrobiales</taxon>
        <taxon>Methanospirillaceae</taxon>
        <taxon>Methanospirillum</taxon>
    </lineage>
</organism>
<dbReference type="InterPro" id="IPR013783">
    <property type="entry name" value="Ig-like_fold"/>
</dbReference>
<dbReference type="EMBL" id="CP000254">
    <property type="protein sequence ID" value="ABD42464.1"/>
    <property type="molecule type" value="Genomic_DNA"/>
</dbReference>
<sequence>MNIRFTLLVISIGFLLMLTGPVVADTNKSLTSPIVFTAPAQVVSPQSAGHDYVLEKVSLAGDYAYTRPGRSVTPRIIITNQGGDDIAPGNVPVEAWIGDTRLIPVTDTFPPLKGGTSAMFDLRFMIPHDIPRLPNHLTIKIDPWNTRKETGDGINELSTLSLVVIEDKNKSWDDF</sequence>
<name>Q2FU20_METHJ</name>
<evidence type="ECO:0008006" key="3">
    <source>
        <dbReference type="Google" id="ProtNLM"/>
    </source>
</evidence>
<dbReference type="AlphaFoldDB" id="Q2FU20"/>
<evidence type="ECO:0000313" key="1">
    <source>
        <dbReference type="EMBL" id="ABD42464.1"/>
    </source>
</evidence>
<accession>Q2FU20</accession>
<dbReference type="RefSeq" id="WP_011449720.1">
    <property type="nucleotide sequence ID" value="NC_007796.1"/>
</dbReference>
<dbReference type="EnsemblBacteria" id="ABD42464">
    <property type="protein sequence ID" value="ABD42464"/>
    <property type="gene ID" value="Mhun_2769"/>
</dbReference>
<dbReference type="Gene3D" id="2.60.40.10">
    <property type="entry name" value="Immunoglobulins"/>
    <property type="match status" value="1"/>
</dbReference>
<proteinExistence type="predicted"/>